<reference evidence="1 2" key="1">
    <citation type="submission" date="2016-08" db="EMBL/GenBank/DDBJ databases">
        <title>Complete genome sequence of Acinetobacter baylyi strain GFJ2.</title>
        <authorList>
            <person name="Tabata M."/>
            <person name="Kuboki S."/>
            <person name="Gibu N."/>
            <person name="Kinouchi Y."/>
            <person name="Vangnai A."/>
            <person name="Kasai D."/>
            <person name="Fukuda M."/>
        </authorList>
    </citation>
    <scope>NUCLEOTIDE SEQUENCE [LARGE SCALE GENOMIC DNA]</scope>
    <source>
        <strain evidence="1 2">GFJ2</strain>
    </source>
</reference>
<dbReference type="STRING" id="487316.BEN76_04055"/>
<dbReference type="RefSeq" id="WP_076032340.1">
    <property type="nucleotide sequence ID" value="NZ_CP016896.1"/>
</dbReference>
<evidence type="ECO:0000313" key="1">
    <source>
        <dbReference type="EMBL" id="APV35234.1"/>
    </source>
</evidence>
<name>A0A1P8EGB4_9GAMM</name>
<dbReference type="EMBL" id="CP016896">
    <property type="protein sequence ID" value="APV35234.1"/>
    <property type="molecule type" value="Genomic_DNA"/>
</dbReference>
<protein>
    <submittedName>
        <fullName evidence="1">Uncharacterized protein</fullName>
    </submittedName>
</protein>
<proteinExistence type="predicted"/>
<sequence>MDITFFRPNFKELDIMNSKTPYESPRQRVWNAIRKHRDEFTIVQVAELGAATYESTRDFISKLNKAGFVECKRVLNKEKSFQLVQDCGYAYPSFNKKGEQLTETTGNKAMWNTLRITSVAVNAYALAALSSTEDQAIAVETANNYLIALHKAGYLKIVKPAKVTGGKAKYILLPAMNTGPKPPQIQRAKHVFDPNTNEVMFAERPELDEELKHGTLLGVLDA</sequence>
<dbReference type="KEGG" id="asol:BEN76_04055"/>
<evidence type="ECO:0000313" key="2">
    <source>
        <dbReference type="Proteomes" id="UP000185674"/>
    </source>
</evidence>
<organism evidence="1 2">
    <name type="scientific">Acinetobacter soli</name>
    <dbReference type="NCBI Taxonomy" id="487316"/>
    <lineage>
        <taxon>Bacteria</taxon>
        <taxon>Pseudomonadati</taxon>
        <taxon>Pseudomonadota</taxon>
        <taxon>Gammaproteobacteria</taxon>
        <taxon>Moraxellales</taxon>
        <taxon>Moraxellaceae</taxon>
        <taxon>Acinetobacter</taxon>
    </lineage>
</organism>
<dbReference type="Proteomes" id="UP000185674">
    <property type="component" value="Chromosome"/>
</dbReference>
<accession>A0A1P8EGB4</accession>
<gene>
    <name evidence="1" type="ORF">BEN76_04055</name>
</gene>
<dbReference type="AlphaFoldDB" id="A0A1P8EGB4"/>